<evidence type="ECO:0000256" key="9">
    <source>
        <dbReference type="ARBA" id="ARBA00039033"/>
    </source>
</evidence>
<evidence type="ECO:0000313" key="16">
    <source>
        <dbReference type="Proteomes" id="UP000284451"/>
    </source>
</evidence>
<sequence length="403" mass="44097">MALKPKDAPDLSRFDWEDPFRLEQQLTGEERMLRDAAHAYAQEKLQPRVIRAFAEDSTDPAIFREMGEMGLLGVTIPEEYGGIGASYVAYGLVAREIERVDSGFRSMMSVQSSLVMYPIYAYGSEAQRRIYLPKLASGEWIGCFGLTEPDAGSDPAGMKTTARRLDGGGYVLNGAKTWISNAPIADVFVVWAKSEAHGGKIRGFVLDRNMPGLSTPKIGGKLSLRTSVTGEIVLRDVEVGEEALLPDVEGLKGPFGCLNRARYGIAWGVMGAAEFCLQAARQYGLDRRQFGKPLAQTQLYQLKLADMLTEIALGTQAALRVGRLMDEANAAPEMISLIKRNNCGKALTAARLARDMHGGNGISEDYQVIRHMVNLETVNTYEGTHDVHALILGRAITGLQAFF</sequence>
<evidence type="ECO:0000259" key="14">
    <source>
        <dbReference type="Pfam" id="PF02771"/>
    </source>
</evidence>
<evidence type="ECO:0000313" key="15">
    <source>
        <dbReference type="EMBL" id="RWR33352.1"/>
    </source>
</evidence>
<dbReference type="InterPro" id="IPR009100">
    <property type="entry name" value="AcylCoA_DH/oxidase_NM_dom_sf"/>
</dbReference>
<dbReference type="InterPro" id="IPR052033">
    <property type="entry name" value="Glutaryl-CoA_DH_mitochondrial"/>
</dbReference>
<evidence type="ECO:0000256" key="2">
    <source>
        <dbReference type="ARBA" id="ARBA00009347"/>
    </source>
</evidence>
<dbReference type="Pfam" id="PF02771">
    <property type="entry name" value="Acyl-CoA_dh_N"/>
    <property type="match status" value="1"/>
</dbReference>
<dbReference type="AlphaFoldDB" id="A0A443KKP4"/>
<feature type="domain" description="Acyl-CoA dehydrogenase/oxidase C-terminal" evidence="12">
    <location>
        <begin position="256"/>
        <end position="396"/>
    </location>
</feature>
<dbReference type="PROSITE" id="PS00072">
    <property type="entry name" value="ACYL_COA_DH_1"/>
    <property type="match status" value="1"/>
</dbReference>
<evidence type="ECO:0000256" key="10">
    <source>
        <dbReference type="ARBA" id="ARBA00049493"/>
    </source>
</evidence>
<reference evidence="15 16" key="1">
    <citation type="submission" date="2019-01" db="EMBL/GenBank/DDBJ databases">
        <title>Sinorhodobacter populi sp. nov. isolated from the symptomatic bark tissue of Populus euramericana canker.</title>
        <authorList>
            <person name="Xu G."/>
        </authorList>
    </citation>
    <scope>NUCLEOTIDE SEQUENCE [LARGE SCALE GENOMIC DNA]</scope>
    <source>
        <strain evidence="15 16">07D10-4-3</strain>
    </source>
</reference>
<dbReference type="Pfam" id="PF00441">
    <property type="entry name" value="Acyl-CoA_dh_1"/>
    <property type="match status" value="1"/>
</dbReference>
<gene>
    <name evidence="15" type="ORF">D2T29_06750</name>
</gene>
<reference evidence="15 16" key="2">
    <citation type="submission" date="2019-01" db="EMBL/GenBank/DDBJ databases">
        <authorList>
            <person name="Li Y."/>
        </authorList>
    </citation>
    <scope>NUCLEOTIDE SEQUENCE [LARGE SCALE GENOMIC DNA]</scope>
    <source>
        <strain evidence="15 16">07D10-4-3</strain>
    </source>
</reference>
<evidence type="ECO:0000256" key="8">
    <source>
        <dbReference type="ARBA" id="ARBA00037927"/>
    </source>
</evidence>
<dbReference type="Gene3D" id="1.10.540.10">
    <property type="entry name" value="Acyl-CoA dehydrogenase/oxidase, N-terminal domain"/>
    <property type="match status" value="1"/>
</dbReference>
<dbReference type="Gene3D" id="2.40.110.10">
    <property type="entry name" value="Butyryl-CoA Dehydrogenase, subunit A, domain 2"/>
    <property type="match status" value="1"/>
</dbReference>
<comment type="pathway">
    <text evidence="7">Amino-acid metabolism; lysine degradation.</text>
</comment>
<evidence type="ECO:0000256" key="5">
    <source>
        <dbReference type="ARBA" id="ARBA00022946"/>
    </source>
</evidence>
<dbReference type="InterPro" id="IPR013786">
    <property type="entry name" value="AcylCoA_DH/ox_N"/>
</dbReference>
<dbReference type="PANTHER" id="PTHR42807">
    <property type="entry name" value="GLUTARYL-COA DEHYDROGENASE, MITOCHONDRIAL"/>
    <property type="match status" value="1"/>
</dbReference>
<keyword evidence="5" id="KW-0809">Transit peptide</keyword>
<dbReference type="FunFam" id="1.20.140.10:FF:000006">
    <property type="entry name" value="Glutaryl-CoA dehydrogenase, mitochondrial"/>
    <property type="match status" value="1"/>
</dbReference>
<protein>
    <recommendedName>
        <fullName evidence="9">glutaryl-CoA dehydrogenase (ETF)</fullName>
        <ecNumber evidence="9">1.3.8.6</ecNumber>
    </recommendedName>
</protein>
<dbReference type="InterPro" id="IPR006089">
    <property type="entry name" value="Acyl-CoA_DH_CS"/>
</dbReference>
<proteinExistence type="inferred from homology"/>
<dbReference type="Gene3D" id="1.20.140.10">
    <property type="entry name" value="Butyryl-CoA Dehydrogenase, subunit A, domain 3"/>
    <property type="match status" value="1"/>
</dbReference>
<comment type="cofactor">
    <cofactor evidence="1 11">
        <name>FAD</name>
        <dbReference type="ChEBI" id="CHEBI:57692"/>
    </cofactor>
</comment>
<keyword evidence="6 11" id="KW-0560">Oxidoreductase</keyword>
<dbReference type="PROSITE" id="PS00073">
    <property type="entry name" value="ACYL_COA_DH_2"/>
    <property type="match status" value="1"/>
</dbReference>
<keyword evidence="3 11" id="KW-0285">Flavoprotein</keyword>
<dbReference type="InterPro" id="IPR006091">
    <property type="entry name" value="Acyl-CoA_Oxase/DH_mid-dom"/>
</dbReference>
<feature type="domain" description="Acyl-CoA dehydrogenase/oxidase N-terminal" evidence="14">
    <location>
        <begin position="28"/>
        <end position="139"/>
    </location>
</feature>
<evidence type="ECO:0000259" key="13">
    <source>
        <dbReference type="Pfam" id="PF02770"/>
    </source>
</evidence>
<dbReference type="InterPro" id="IPR009075">
    <property type="entry name" value="AcylCo_DH/oxidase_C"/>
</dbReference>
<keyword evidence="4 11" id="KW-0274">FAD</keyword>
<evidence type="ECO:0000259" key="12">
    <source>
        <dbReference type="Pfam" id="PF00441"/>
    </source>
</evidence>
<dbReference type="GO" id="GO:0033539">
    <property type="term" value="P:fatty acid beta-oxidation using acyl-CoA dehydrogenase"/>
    <property type="evidence" value="ECO:0007669"/>
    <property type="project" value="TreeGrafter"/>
</dbReference>
<dbReference type="PANTHER" id="PTHR42807:SF1">
    <property type="entry name" value="GLUTARYL-COA DEHYDROGENASE, MITOCHONDRIAL"/>
    <property type="match status" value="1"/>
</dbReference>
<comment type="similarity">
    <text evidence="2 11">Belongs to the acyl-CoA dehydrogenase family.</text>
</comment>
<dbReference type="EC" id="1.3.8.6" evidence="9"/>
<dbReference type="RefSeq" id="WP_128231837.1">
    <property type="nucleotide sequence ID" value="NZ_SAUY01000006.1"/>
</dbReference>
<name>A0A443KKP4_9RHOB</name>
<comment type="caution">
    <text evidence="15">The sequence shown here is derived from an EMBL/GenBank/DDBJ whole genome shotgun (WGS) entry which is preliminary data.</text>
</comment>
<evidence type="ECO:0000256" key="7">
    <source>
        <dbReference type="ARBA" id="ARBA00037899"/>
    </source>
</evidence>
<dbReference type="GO" id="GO:0004361">
    <property type="term" value="F:glutaryl-CoA dehydrogenase activity"/>
    <property type="evidence" value="ECO:0007669"/>
    <property type="project" value="UniProtKB-EC"/>
</dbReference>
<accession>A0A443KKP4</accession>
<dbReference type="Pfam" id="PF02770">
    <property type="entry name" value="Acyl-CoA_dh_M"/>
    <property type="match status" value="1"/>
</dbReference>
<dbReference type="FunFam" id="1.10.540.10:FF:000003">
    <property type="entry name" value="glutaryl-CoA dehydrogenase, mitochondrial"/>
    <property type="match status" value="1"/>
</dbReference>
<feature type="domain" description="Acyl-CoA oxidase/dehydrogenase middle" evidence="13">
    <location>
        <begin position="143"/>
        <end position="237"/>
    </location>
</feature>
<dbReference type="SUPFAM" id="SSF56645">
    <property type="entry name" value="Acyl-CoA dehydrogenase NM domain-like"/>
    <property type="match status" value="1"/>
</dbReference>
<dbReference type="GO" id="GO:0046949">
    <property type="term" value="P:fatty-acyl-CoA biosynthetic process"/>
    <property type="evidence" value="ECO:0007669"/>
    <property type="project" value="TreeGrafter"/>
</dbReference>
<dbReference type="Proteomes" id="UP000284451">
    <property type="component" value="Unassembled WGS sequence"/>
</dbReference>
<dbReference type="SUPFAM" id="SSF47203">
    <property type="entry name" value="Acyl-CoA dehydrogenase C-terminal domain-like"/>
    <property type="match status" value="1"/>
</dbReference>
<dbReference type="GO" id="GO:0000062">
    <property type="term" value="F:fatty-acyl-CoA binding"/>
    <property type="evidence" value="ECO:0007669"/>
    <property type="project" value="TreeGrafter"/>
</dbReference>
<evidence type="ECO:0000256" key="3">
    <source>
        <dbReference type="ARBA" id="ARBA00022630"/>
    </source>
</evidence>
<evidence type="ECO:0000256" key="6">
    <source>
        <dbReference type="ARBA" id="ARBA00023002"/>
    </source>
</evidence>
<evidence type="ECO:0000256" key="11">
    <source>
        <dbReference type="RuleBase" id="RU362125"/>
    </source>
</evidence>
<evidence type="ECO:0000256" key="1">
    <source>
        <dbReference type="ARBA" id="ARBA00001974"/>
    </source>
</evidence>
<dbReference type="InterPro" id="IPR046373">
    <property type="entry name" value="Acyl-CoA_Oxase/DH_mid-dom_sf"/>
</dbReference>
<dbReference type="InterPro" id="IPR036250">
    <property type="entry name" value="AcylCo_DH-like_C"/>
</dbReference>
<dbReference type="EMBL" id="SAUY01000006">
    <property type="protein sequence ID" value="RWR33352.1"/>
    <property type="molecule type" value="Genomic_DNA"/>
</dbReference>
<organism evidence="15 16">
    <name type="scientific">Paenirhodobacter populi</name>
    <dbReference type="NCBI Taxonomy" id="2306993"/>
    <lineage>
        <taxon>Bacteria</taxon>
        <taxon>Pseudomonadati</taxon>
        <taxon>Pseudomonadota</taxon>
        <taxon>Alphaproteobacteria</taxon>
        <taxon>Rhodobacterales</taxon>
        <taxon>Rhodobacter group</taxon>
        <taxon>Paenirhodobacter</taxon>
    </lineage>
</organism>
<dbReference type="CDD" id="cd01151">
    <property type="entry name" value="GCD"/>
    <property type="match status" value="1"/>
</dbReference>
<evidence type="ECO:0000256" key="4">
    <source>
        <dbReference type="ARBA" id="ARBA00022827"/>
    </source>
</evidence>
<comment type="pathway">
    <text evidence="8">Amino-acid metabolism; tryptophan metabolism.</text>
</comment>
<dbReference type="GO" id="GO:0050660">
    <property type="term" value="F:flavin adenine dinucleotide binding"/>
    <property type="evidence" value="ECO:0007669"/>
    <property type="project" value="InterPro"/>
</dbReference>
<comment type="catalytic activity">
    <reaction evidence="10">
        <text>glutaryl-CoA + oxidized [electron-transfer flavoprotein] + 2 H(+) = (2E)-butenoyl-CoA + reduced [electron-transfer flavoprotein] + CO2</text>
        <dbReference type="Rhea" id="RHEA:13389"/>
        <dbReference type="Rhea" id="RHEA-COMP:10685"/>
        <dbReference type="Rhea" id="RHEA-COMP:10686"/>
        <dbReference type="ChEBI" id="CHEBI:15378"/>
        <dbReference type="ChEBI" id="CHEBI:16526"/>
        <dbReference type="ChEBI" id="CHEBI:57332"/>
        <dbReference type="ChEBI" id="CHEBI:57378"/>
        <dbReference type="ChEBI" id="CHEBI:57692"/>
        <dbReference type="ChEBI" id="CHEBI:58307"/>
        <dbReference type="EC" id="1.3.8.6"/>
    </reaction>
</comment>
<dbReference type="InterPro" id="IPR037069">
    <property type="entry name" value="AcylCoA_DH/ox_N_sf"/>
</dbReference>